<dbReference type="RefSeq" id="WP_187258356.1">
    <property type="nucleotide sequence ID" value="NZ_JBHULF010000005.1"/>
</dbReference>
<keyword evidence="2" id="KW-0732">Signal</keyword>
<evidence type="ECO:0000313" key="4">
    <source>
        <dbReference type="Proteomes" id="UP000765802"/>
    </source>
</evidence>
<evidence type="ECO:0000256" key="2">
    <source>
        <dbReference type="SAM" id="SignalP"/>
    </source>
</evidence>
<dbReference type="InterPro" id="IPR015943">
    <property type="entry name" value="WD40/YVTN_repeat-like_dom_sf"/>
</dbReference>
<dbReference type="EMBL" id="MBUA01000030">
    <property type="protein sequence ID" value="MBC6493038.1"/>
    <property type="molecule type" value="Genomic_DNA"/>
</dbReference>
<feature type="region of interest" description="Disordered" evidence="1">
    <location>
        <begin position="21"/>
        <end position="51"/>
    </location>
</feature>
<dbReference type="PANTHER" id="PTHR47199:SF2">
    <property type="entry name" value="PHOTOSYSTEM II STABILITY_ASSEMBLY FACTOR HCF136, CHLOROPLASTIC"/>
    <property type="match status" value="1"/>
</dbReference>
<dbReference type="Gene3D" id="2.130.10.10">
    <property type="entry name" value="YVTN repeat-like/Quinoprotein amine dehydrogenase"/>
    <property type="match status" value="2"/>
</dbReference>
<dbReference type="SUPFAM" id="SSF110296">
    <property type="entry name" value="Oligoxyloglucan reducing end-specific cellobiohydrolase"/>
    <property type="match status" value="2"/>
</dbReference>
<feature type="compositionally biased region" description="Basic and acidic residues" evidence="1">
    <location>
        <begin position="21"/>
        <end position="33"/>
    </location>
</feature>
<name>A0ABR7MDD5_9BACT</name>
<gene>
    <name evidence="3" type="ORF">BC349_18430</name>
</gene>
<dbReference type="PANTHER" id="PTHR47199">
    <property type="entry name" value="PHOTOSYSTEM II STABILITY/ASSEMBLY FACTOR HCF136, CHLOROPLASTIC"/>
    <property type="match status" value="1"/>
</dbReference>
<comment type="caution">
    <text evidence="3">The sequence shown here is derived from an EMBL/GenBank/DDBJ whole genome shotgun (WGS) entry which is preliminary data.</text>
</comment>
<protein>
    <recommendedName>
        <fullName evidence="5">Photosynthesis system II assembly factor Ycf48/Hcf136-like domain-containing protein</fullName>
    </recommendedName>
</protein>
<evidence type="ECO:0000313" key="3">
    <source>
        <dbReference type="EMBL" id="MBC6493038.1"/>
    </source>
</evidence>
<evidence type="ECO:0008006" key="5">
    <source>
        <dbReference type="Google" id="ProtNLM"/>
    </source>
</evidence>
<dbReference type="PROSITE" id="PS51257">
    <property type="entry name" value="PROKAR_LIPOPROTEIN"/>
    <property type="match status" value="1"/>
</dbReference>
<keyword evidence="4" id="KW-1185">Reference proteome</keyword>
<feature type="signal peptide" evidence="2">
    <location>
        <begin position="1"/>
        <end position="20"/>
    </location>
</feature>
<feature type="chain" id="PRO_5045400216" description="Photosynthesis system II assembly factor Ycf48/Hcf136-like domain-containing protein" evidence="2">
    <location>
        <begin position="21"/>
        <end position="339"/>
    </location>
</feature>
<dbReference type="Proteomes" id="UP000765802">
    <property type="component" value="Unassembled WGS sequence"/>
</dbReference>
<sequence length="339" mass="37113">MIKSLPLLAIVMLTLLVSCGKDNDSPESERPEETPENPQAPNTPGQDTLSAGWSKTKISDTALFDIIFQDSQIGYCGGTFFYQTTDGGASWTRLNNPSSSSNLFLTPNGTLHGLNINNGGAYRYRRETGEYYRFNSSQFASSYGDLYFLDEQTGFTIFSSGLYVTKDSGTSYSKINVTGININYDSQEFALYFQDENNGLLGVGGSIFKSQGNTSSWNPSNKPAYNNGPVNSFSSPGNNLIFAGLANAVILKSTDGGINFTEISQLQEPESQRFNDIHFLDANNGYACYSNRIFKTTNGGVSWTKVVSLNNDGIVEIDFTDANHGWACTVNGFVLRFKK</sequence>
<evidence type="ECO:0000256" key="1">
    <source>
        <dbReference type="SAM" id="MobiDB-lite"/>
    </source>
</evidence>
<proteinExistence type="predicted"/>
<feature type="compositionally biased region" description="Polar residues" evidence="1">
    <location>
        <begin position="39"/>
        <end position="51"/>
    </location>
</feature>
<accession>A0ABR7MDD5</accession>
<reference evidence="3 4" key="1">
    <citation type="submission" date="2016-07" db="EMBL/GenBank/DDBJ databases">
        <title>Genome analysis of Flavihumibacter stibioxidans YS-17.</title>
        <authorList>
            <person name="Shi K."/>
            <person name="Han Y."/>
            <person name="Wang G."/>
        </authorList>
    </citation>
    <scope>NUCLEOTIDE SEQUENCE [LARGE SCALE GENOMIC DNA]</scope>
    <source>
        <strain evidence="3 4">YS-17</strain>
    </source>
</reference>
<organism evidence="3 4">
    <name type="scientific">Flavihumibacter stibioxidans</name>
    <dbReference type="NCBI Taxonomy" id="1834163"/>
    <lineage>
        <taxon>Bacteria</taxon>
        <taxon>Pseudomonadati</taxon>
        <taxon>Bacteroidota</taxon>
        <taxon>Chitinophagia</taxon>
        <taxon>Chitinophagales</taxon>
        <taxon>Chitinophagaceae</taxon>
        <taxon>Flavihumibacter</taxon>
    </lineage>
</organism>